<dbReference type="RefSeq" id="WP_013620723.1">
    <property type="nucleotide sequence ID" value="NZ_ARZX01000012.1"/>
</dbReference>
<reference evidence="1 2" key="1">
    <citation type="journal article" date="2014" name="Genome Announc.">
        <title>Draft Genome Sequence of the Carrageenan-Degrading Bacterium Cellulophaga sp. Strain KL-A, Isolated from Decaying Marine Algae.</title>
        <authorList>
            <person name="Shan D."/>
            <person name="Ying J."/>
            <person name="Li X."/>
            <person name="Gao Z."/>
            <person name="Wei G."/>
            <person name="Shao Z."/>
        </authorList>
    </citation>
    <scope>NUCLEOTIDE SEQUENCE [LARGE SCALE GENOMIC DNA]</scope>
    <source>
        <strain evidence="1 2">KL-A</strain>
    </source>
</reference>
<organism evidence="1 2">
    <name type="scientific">Cellulophaga geojensis KL-A</name>
    <dbReference type="NCBI Taxonomy" id="1328323"/>
    <lineage>
        <taxon>Bacteria</taxon>
        <taxon>Pseudomonadati</taxon>
        <taxon>Bacteroidota</taxon>
        <taxon>Flavobacteriia</taxon>
        <taxon>Flavobacteriales</taxon>
        <taxon>Flavobacteriaceae</taxon>
        <taxon>Cellulophaga</taxon>
    </lineage>
</organism>
<evidence type="ECO:0000313" key="2">
    <source>
        <dbReference type="Proteomes" id="UP000019275"/>
    </source>
</evidence>
<evidence type="ECO:0008006" key="3">
    <source>
        <dbReference type="Google" id="ProtNLM"/>
    </source>
</evidence>
<accession>A0ABN0RNI5</accession>
<sequence length="91" mass="10266">MFKKFSSIFLAILLVGFIITPTVLLHLDDSIEISITLNSGEDEECNSLEIISSTTNWTFLHPFTSSITPVYYSKTYSKPHFNLLLPPPELS</sequence>
<proteinExistence type="predicted"/>
<dbReference type="Proteomes" id="UP000019275">
    <property type="component" value="Unassembled WGS sequence"/>
</dbReference>
<name>A0ABN0RNI5_9FLAO</name>
<gene>
    <name evidence="1" type="ORF">KLA_10518</name>
</gene>
<dbReference type="EMBL" id="ARZX01000012">
    <property type="protein sequence ID" value="EWH13351.1"/>
    <property type="molecule type" value="Genomic_DNA"/>
</dbReference>
<keyword evidence="2" id="KW-1185">Reference proteome</keyword>
<evidence type="ECO:0000313" key="1">
    <source>
        <dbReference type="EMBL" id="EWH13351.1"/>
    </source>
</evidence>
<protein>
    <recommendedName>
        <fullName evidence="3">Secreted protein</fullName>
    </recommendedName>
</protein>
<comment type="caution">
    <text evidence="1">The sequence shown here is derived from an EMBL/GenBank/DDBJ whole genome shotgun (WGS) entry which is preliminary data.</text>
</comment>